<feature type="compositionally biased region" description="Polar residues" evidence="1">
    <location>
        <begin position="374"/>
        <end position="384"/>
    </location>
</feature>
<name>A0A553JG22_SHEHA</name>
<dbReference type="InterPro" id="IPR008023">
    <property type="entry name" value="DUF748"/>
</dbReference>
<proteinExistence type="predicted"/>
<dbReference type="AlphaFoldDB" id="A0A553JG22"/>
<evidence type="ECO:0000256" key="2">
    <source>
        <dbReference type="SAM" id="Phobius"/>
    </source>
</evidence>
<accession>A0A553JG22</accession>
<keyword evidence="2" id="KW-0812">Transmembrane</keyword>
<keyword evidence="4" id="KW-1185">Reference proteome</keyword>
<sequence length="1034" mass="113846">MSAKPKKAINLRKMYRQLPRYQQYLTIVLAIYLSFITLLGLVVPYIALQQIPAQLSTLVKRPVSLGDVSINPFNLHVSLLDLHLFEENKTDFTGFAELSFELSFWHSLINGAISIKDVSLIRPYLLAERLNQNVGAEFNFSDIINELTKKEADANTVKAPPTELPHIMVNKLAIVSANVKYTDMLTDSQLNYPDINLSIEGFDTLKELDSQQDASNRFSIRLRGKNGGEIATQGQLQLAPLNVIGAVQLNAIALPDFWSFISDEFQAHLDSGKFDFSTDFALSSNPASADNPIELTTSNGQFALRDIVFTHDKRSLLSLPLFAAENIALDLNHKQVKISRLYSEEFTLASRISADGLDLVPLFMPNFISTQATKQTRATQSTAPKETKSEITPASEESVLTETDKPKVNAEPTWSVIVDKVELKDFDIKVNESLVSNNTVWQIAPLNLVTGKIYSDLRDPVQYRLDFSINDQGKFESNGAVDLKQQHIESAVQLTDFSLPQLQTYLAPYLNITLEQGELSIEGQVKASSADDITFIGDSTIKALSIKDNVQNKTLLKWQSMAISKINLDQQQHLLSIDSVDFVKPYSRLIIAKDRTTNIGGLLIEQPKLNQNVDQSTKLDKSGEKKLKLVIGKLGFSQGSTFFADNSLTPNFAASIEQLEGEISQLSSTSTKPAKVDIKGKIDKYAPVTLKGEINPLLAMPYLDLALKFANVELTSVNPYSGTYAGYYIDKGQLSIDLDYQLKDNQLLGSNHMVVDQLTLGEPSDSGLATGLPVTLAIALLQDRHGVIDLGLEVSGDLNSPEFSFGSIILNAFTNLITKAVTAPFSLLSGLFGDHESLDSIEFEPGLAVISDKEATKLSTLTSALIERPKLTLSIEGAVDPMNDSRELESFMLKQKLAEISHIEVSAMPTPLTASNFPTEGPLSQALIALFENEVGGVANDIKTQIIAKNEQDETLSSEQVINTQWHIALYNQVLNQQQVNEQMLGNLASERALAVKAHLVDINKLAPSRIFLLDSRIDINQDAEEAILTLGAE</sequence>
<dbReference type="GO" id="GO:0005886">
    <property type="term" value="C:plasma membrane"/>
    <property type="evidence" value="ECO:0007669"/>
    <property type="project" value="TreeGrafter"/>
</dbReference>
<keyword evidence="2" id="KW-1133">Transmembrane helix</keyword>
<dbReference type="Pfam" id="PF05359">
    <property type="entry name" value="DUF748"/>
    <property type="match status" value="2"/>
</dbReference>
<dbReference type="InterPro" id="IPR052894">
    <property type="entry name" value="AsmA-related"/>
</dbReference>
<gene>
    <name evidence="3" type="ORF">FN961_24025</name>
</gene>
<dbReference type="RefSeq" id="WP_144042683.1">
    <property type="nucleotide sequence ID" value="NZ_BMPL01000053.1"/>
</dbReference>
<evidence type="ECO:0000256" key="1">
    <source>
        <dbReference type="SAM" id="MobiDB-lite"/>
    </source>
</evidence>
<protein>
    <submittedName>
        <fullName evidence="3">DUF748 domain-containing protein</fullName>
    </submittedName>
</protein>
<evidence type="ECO:0000313" key="3">
    <source>
        <dbReference type="EMBL" id="TRY11394.1"/>
    </source>
</evidence>
<dbReference type="OrthoDB" id="9757969at2"/>
<keyword evidence="2" id="KW-0472">Membrane</keyword>
<comment type="caution">
    <text evidence="3">The sequence shown here is derived from an EMBL/GenBank/DDBJ whole genome shotgun (WGS) entry which is preliminary data.</text>
</comment>
<dbReference type="GO" id="GO:0090313">
    <property type="term" value="P:regulation of protein targeting to membrane"/>
    <property type="evidence" value="ECO:0007669"/>
    <property type="project" value="TreeGrafter"/>
</dbReference>
<feature type="transmembrane region" description="Helical" evidence="2">
    <location>
        <begin position="21"/>
        <end position="47"/>
    </location>
</feature>
<organism evidence="3 4">
    <name type="scientific">Shewanella hanedai</name>
    <name type="common">Alteromonas hanedai</name>
    <dbReference type="NCBI Taxonomy" id="25"/>
    <lineage>
        <taxon>Bacteria</taxon>
        <taxon>Pseudomonadati</taxon>
        <taxon>Pseudomonadota</taxon>
        <taxon>Gammaproteobacteria</taxon>
        <taxon>Alteromonadales</taxon>
        <taxon>Shewanellaceae</taxon>
        <taxon>Shewanella</taxon>
    </lineage>
</organism>
<reference evidence="4" key="1">
    <citation type="submission" date="2019-07" db="EMBL/GenBank/DDBJ databases">
        <title>Shewanella sp. YLB-08 draft genomic sequence.</title>
        <authorList>
            <person name="Yu L."/>
        </authorList>
    </citation>
    <scope>NUCLEOTIDE SEQUENCE [LARGE SCALE GENOMIC DNA]</scope>
    <source>
        <strain evidence="4">JCM 20706</strain>
    </source>
</reference>
<dbReference type="Proteomes" id="UP000318126">
    <property type="component" value="Unassembled WGS sequence"/>
</dbReference>
<dbReference type="PANTHER" id="PTHR30441">
    <property type="entry name" value="DUF748 DOMAIN-CONTAINING PROTEIN"/>
    <property type="match status" value="1"/>
</dbReference>
<feature type="region of interest" description="Disordered" evidence="1">
    <location>
        <begin position="374"/>
        <end position="406"/>
    </location>
</feature>
<evidence type="ECO:0000313" key="4">
    <source>
        <dbReference type="Proteomes" id="UP000318126"/>
    </source>
</evidence>
<dbReference type="PANTHER" id="PTHR30441:SF8">
    <property type="entry name" value="DUF748 DOMAIN-CONTAINING PROTEIN"/>
    <property type="match status" value="1"/>
</dbReference>
<dbReference type="EMBL" id="VKGK01000048">
    <property type="protein sequence ID" value="TRY11394.1"/>
    <property type="molecule type" value="Genomic_DNA"/>
</dbReference>